<proteinExistence type="predicted"/>
<dbReference type="AlphaFoldDB" id="A0A1T1E5V5"/>
<protein>
    <submittedName>
        <fullName evidence="1">Uncharacterized protein</fullName>
    </submittedName>
</protein>
<organism evidence="1 2">
    <name type="scientific">Leptospira kirschneri serovar Pomona</name>
    <dbReference type="NCBI Taxonomy" id="561005"/>
    <lineage>
        <taxon>Bacteria</taxon>
        <taxon>Pseudomonadati</taxon>
        <taxon>Spirochaetota</taxon>
        <taxon>Spirochaetia</taxon>
        <taxon>Leptospirales</taxon>
        <taxon>Leptospiraceae</taxon>
        <taxon>Leptospira</taxon>
    </lineage>
</organism>
<evidence type="ECO:0000313" key="2">
    <source>
        <dbReference type="Proteomes" id="UP000191008"/>
    </source>
</evidence>
<evidence type="ECO:0000313" key="1">
    <source>
        <dbReference type="EMBL" id="OOV48484.1"/>
    </source>
</evidence>
<accession>A0A1T1E5V5</accession>
<comment type="caution">
    <text evidence="1">The sequence shown here is derived from an EMBL/GenBank/DDBJ whole genome shotgun (WGS) entry which is preliminary data.</text>
</comment>
<gene>
    <name evidence="1" type="ORF">B1J93_00105</name>
</gene>
<name>A0A1T1E5V5_9LEPT</name>
<dbReference type="Proteomes" id="UP000191008">
    <property type="component" value="Unassembled WGS sequence"/>
</dbReference>
<reference evidence="1 2" key="1">
    <citation type="submission" date="2017-02" db="EMBL/GenBank/DDBJ databases">
        <title>Comparative genomic analysis of Brazilian Leptospira kirschneri strains of different serogroups.</title>
        <authorList>
            <person name="Moreno L.Z."/>
            <person name="Miraglia F."/>
            <person name="Kremer F.S."/>
            <person name="Eslabao M.R."/>
            <person name="Lilenbaum W."/>
            <person name="Dellagostin O.A."/>
            <person name="Moreno A.M."/>
        </authorList>
    </citation>
    <scope>NUCLEOTIDE SEQUENCE [LARGE SCALE GENOMIC DNA]</scope>
    <source>
        <strain evidence="1 2">M110/06</strain>
    </source>
</reference>
<sequence>MLKTVILTKFIQLKKFCLIQSNKTFQKIEPNLIIYDSDSHFIKNIVLNRVMNNCKQIFIKFVSN</sequence>
<dbReference type="EMBL" id="MVIT01000008">
    <property type="protein sequence ID" value="OOV48484.1"/>
    <property type="molecule type" value="Genomic_DNA"/>
</dbReference>